<dbReference type="SMART" id="SM00175">
    <property type="entry name" value="RAB"/>
    <property type="match status" value="1"/>
</dbReference>
<keyword evidence="8" id="KW-0636">Prenylation</keyword>
<dbReference type="InterPro" id="IPR052236">
    <property type="entry name" value="Small_GTPase_RasD"/>
</dbReference>
<comment type="similarity">
    <text evidence="9">Belongs to the small GTPase superfamily. RasD family.</text>
</comment>
<evidence type="ECO:0000256" key="6">
    <source>
        <dbReference type="ARBA" id="ARBA00023136"/>
    </source>
</evidence>
<dbReference type="AlphaFoldDB" id="A0AAE0SGR1"/>
<evidence type="ECO:0000256" key="1">
    <source>
        <dbReference type="ARBA" id="ARBA00004193"/>
    </source>
</evidence>
<evidence type="ECO:0000313" key="10">
    <source>
        <dbReference type="EMBL" id="KAK3591742.1"/>
    </source>
</evidence>
<evidence type="ECO:0000313" key="11">
    <source>
        <dbReference type="Proteomes" id="UP001195483"/>
    </source>
</evidence>
<comment type="caution">
    <text evidence="10">The sequence shown here is derived from an EMBL/GenBank/DDBJ whole genome shotgun (WGS) entry which is preliminary data.</text>
</comment>
<keyword evidence="3" id="KW-0488">Methylation</keyword>
<keyword evidence="2" id="KW-1003">Cell membrane</keyword>
<evidence type="ECO:0000256" key="9">
    <source>
        <dbReference type="ARBA" id="ARBA00038061"/>
    </source>
</evidence>
<dbReference type="PROSITE" id="PS51421">
    <property type="entry name" value="RAS"/>
    <property type="match status" value="1"/>
</dbReference>
<sequence>MTFCSRPWSVTLTDTVKEADFRLCLCWNQSTPSPKMALIEQGDNAPTENCHRLVILGSSKVGKTSIVSRFLSGKYEENYTPTIEDFHRKVYRIKGEAYRLDILDTSGNHPFPAMRRLSFITGDLFILVYSIDNRDSFDEVARLHHQILECKAQCKSSSRKLPTIPIMVIGNKCDKEPERVIDKSEALKLIEAQSNCGFIEASAKKNINIDEIFISLFDIANLPTEMSPSMHRRVHPTYVSGSANSNGKKGVSIRRKMSDACGAIAPNVRRPSIRTDLLVAQMRTSQRKQIGSNGREQKCVIQ</sequence>
<dbReference type="GO" id="GO:0031681">
    <property type="term" value="F:G-protein beta-subunit binding"/>
    <property type="evidence" value="ECO:0007669"/>
    <property type="project" value="TreeGrafter"/>
</dbReference>
<keyword evidence="6" id="KW-0472">Membrane</keyword>
<dbReference type="GO" id="GO:0005525">
    <property type="term" value="F:GTP binding"/>
    <property type="evidence" value="ECO:0007669"/>
    <property type="project" value="UniProtKB-KW"/>
</dbReference>
<evidence type="ECO:0008006" key="12">
    <source>
        <dbReference type="Google" id="ProtNLM"/>
    </source>
</evidence>
<dbReference type="InterPro" id="IPR001806">
    <property type="entry name" value="Small_GTPase"/>
</dbReference>
<dbReference type="SMART" id="SM00176">
    <property type="entry name" value="RAN"/>
    <property type="match status" value="1"/>
</dbReference>
<dbReference type="InterPro" id="IPR027417">
    <property type="entry name" value="P-loop_NTPase"/>
</dbReference>
<evidence type="ECO:0000256" key="2">
    <source>
        <dbReference type="ARBA" id="ARBA00022475"/>
    </source>
</evidence>
<dbReference type="NCBIfam" id="TIGR00231">
    <property type="entry name" value="small_GTP"/>
    <property type="match status" value="1"/>
</dbReference>
<keyword evidence="7" id="KW-0449">Lipoprotein</keyword>
<evidence type="ECO:0000256" key="3">
    <source>
        <dbReference type="ARBA" id="ARBA00022481"/>
    </source>
</evidence>
<dbReference type="PRINTS" id="PR00449">
    <property type="entry name" value="RASTRNSFRMNG"/>
</dbReference>
<evidence type="ECO:0000256" key="8">
    <source>
        <dbReference type="ARBA" id="ARBA00023289"/>
    </source>
</evidence>
<dbReference type="SUPFAM" id="SSF52540">
    <property type="entry name" value="P-loop containing nucleoside triphosphate hydrolases"/>
    <property type="match status" value="1"/>
</dbReference>
<protein>
    <recommendedName>
        <fullName evidence="12">GTP-binding protein Rhes</fullName>
    </recommendedName>
</protein>
<dbReference type="GO" id="GO:0003924">
    <property type="term" value="F:GTPase activity"/>
    <property type="evidence" value="ECO:0007669"/>
    <property type="project" value="InterPro"/>
</dbReference>
<dbReference type="SMART" id="SM00174">
    <property type="entry name" value="RHO"/>
    <property type="match status" value="1"/>
</dbReference>
<dbReference type="InterPro" id="IPR005225">
    <property type="entry name" value="Small_GTP-bd"/>
</dbReference>
<keyword evidence="4" id="KW-0547">Nucleotide-binding</keyword>
<dbReference type="GO" id="GO:0005886">
    <property type="term" value="C:plasma membrane"/>
    <property type="evidence" value="ECO:0007669"/>
    <property type="project" value="UniProtKB-SubCell"/>
</dbReference>
<reference evidence="10" key="1">
    <citation type="journal article" date="2021" name="Genome Biol. Evol.">
        <title>A High-Quality Reference Genome for a Parasitic Bivalve with Doubly Uniparental Inheritance (Bivalvia: Unionida).</title>
        <authorList>
            <person name="Smith C.H."/>
        </authorList>
    </citation>
    <scope>NUCLEOTIDE SEQUENCE</scope>
    <source>
        <strain evidence="10">CHS0354</strain>
    </source>
</reference>
<comment type="subcellular location">
    <subcellularLocation>
        <location evidence="1">Cell membrane</location>
        <topology evidence="1">Lipid-anchor</topology>
    </subcellularLocation>
</comment>
<reference evidence="10" key="2">
    <citation type="journal article" date="2021" name="Genome Biol. Evol.">
        <title>Developing a high-quality reference genome for a parasitic bivalve with doubly uniparental inheritance (Bivalvia: Unionida).</title>
        <authorList>
            <person name="Smith C.H."/>
        </authorList>
    </citation>
    <scope>NUCLEOTIDE SEQUENCE</scope>
    <source>
        <strain evidence="10">CHS0354</strain>
        <tissue evidence="10">Mantle</tissue>
    </source>
</reference>
<gene>
    <name evidence="10" type="ORF">CHS0354_019511</name>
</gene>
<keyword evidence="5" id="KW-0342">GTP-binding</keyword>
<dbReference type="Gene3D" id="3.40.50.300">
    <property type="entry name" value="P-loop containing nucleotide triphosphate hydrolases"/>
    <property type="match status" value="1"/>
</dbReference>
<dbReference type="SMART" id="SM00173">
    <property type="entry name" value="RAS"/>
    <property type="match status" value="1"/>
</dbReference>
<keyword evidence="11" id="KW-1185">Reference proteome</keyword>
<accession>A0AAE0SGR1</accession>
<dbReference type="GO" id="GO:0007165">
    <property type="term" value="P:signal transduction"/>
    <property type="evidence" value="ECO:0007669"/>
    <property type="project" value="TreeGrafter"/>
</dbReference>
<dbReference type="Pfam" id="PF00071">
    <property type="entry name" value="Ras"/>
    <property type="match status" value="1"/>
</dbReference>
<dbReference type="Proteomes" id="UP001195483">
    <property type="component" value="Unassembled WGS sequence"/>
</dbReference>
<dbReference type="PANTHER" id="PTHR46149:SF3">
    <property type="entry name" value="MIP08469P"/>
    <property type="match status" value="1"/>
</dbReference>
<evidence type="ECO:0000256" key="7">
    <source>
        <dbReference type="ARBA" id="ARBA00023288"/>
    </source>
</evidence>
<evidence type="ECO:0000256" key="5">
    <source>
        <dbReference type="ARBA" id="ARBA00023134"/>
    </source>
</evidence>
<dbReference type="EMBL" id="JAEAOA010001196">
    <property type="protein sequence ID" value="KAK3591742.1"/>
    <property type="molecule type" value="Genomic_DNA"/>
</dbReference>
<organism evidence="10 11">
    <name type="scientific">Potamilus streckersoni</name>
    <dbReference type="NCBI Taxonomy" id="2493646"/>
    <lineage>
        <taxon>Eukaryota</taxon>
        <taxon>Metazoa</taxon>
        <taxon>Spiralia</taxon>
        <taxon>Lophotrochozoa</taxon>
        <taxon>Mollusca</taxon>
        <taxon>Bivalvia</taxon>
        <taxon>Autobranchia</taxon>
        <taxon>Heteroconchia</taxon>
        <taxon>Palaeoheterodonta</taxon>
        <taxon>Unionida</taxon>
        <taxon>Unionoidea</taxon>
        <taxon>Unionidae</taxon>
        <taxon>Ambleminae</taxon>
        <taxon>Lampsilini</taxon>
        <taxon>Potamilus</taxon>
    </lineage>
</organism>
<proteinExistence type="inferred from homology"/>
<dbReference type="PROSITE" id="PS51420">
    <property type="entry name" value="RHO"/>
    <property type="match status" value="1"/>
</dbReference>
<reference evidence="10" key="3">
    <citation type="submission" date="2023-05" db="EMBL/GenBank/DDBJ databases">
        <authorList>
            <person name="Smith C.H."/>
        </authorList>
    </citation>
    <scope>NUCLEOTIDE SEQUENCE</scope>
    <source>
        <strain evidence="10">CHS0354</strain>
        <tissue evidence="10">Mantle</tissue>
    </source>
</reference>
<dbReference type="FunFam" id="3.40.50.300:FF:000475">
    <property type="entry name" value="GTP-binding protein Rhes"/>
    <property type="match status" value="1"/>
</dbReference>
<name>A0AAE0SGR1_9BIVA</name>
<evidence type="ECO:0000256" key="4">
    <source>
        <dbReference type="ARBA" id="ARBA00022741"/>
    </source>
</evidence>
<dbReference type="PANTHER" id="PTHR46149">
    <property type="entry name" value="MIP08469P"/>
    <property type="match status" value="1"/>
</dbReference>
<dbReference type="PROSITE" id="PS51419">
    <property type="entry name" value="RAB"/>
    <property type="match status" value="1"/>
</dbReference>